<dbReference type="Proteomes" id="UP000199144">
    <property type="component" value="Unassembled WGS sequence"/>
</dbReference>
<dbReference type="InterPro" id="IPR004291">
    <property type="entry name" value="Transposase_IS66_central"/>
</dbReference>
<accession>A0A1I4SIW5</accession>
<dbReference type="PANTHER" id="PTHR33678">
    <property type="entry name" value="BLL1576 PROTEIN"/>
    <property type="match status" value="1"/>
</dbReference>
<evidence type="ECO:0000256" key="1">
    <source>
        <dbReference type="SAM" id="Coils"/>
    </source>
</evidence>
<dbReference type="InterPro" id="IPR052344">
    <property type="entry name" value="Transposase-related"/>
</dbReference>
<dbReference type="InterPro" id="IPR024474">
    <property type="entry name" value="Znf_dom_IS66"/>
</dbReference>
<evidence type="ECO:0000259" key="3">
    <source>
        <dbReference type="Pfam" id="PF03050"/>
    </source>
</evidence>
<gene>
    <name evidence="6" type="ORF">SAMN04488042_11134</name>
</gene>
<keyword evidence="1" id="KW-0175">Coiled coil</keyword>
<dbReference type="Pfam" id="PF13005">
    <property type="entry name" value="zf-IS66"/>
    <property type="match status" value="1"/>
</dbReference>
<dbReference type="PANTHER" id="PTHR33678:SF1">
    <property type="entry name" value="BLL1576 PROTEIN"/>
    <property type="match status" value="1"/>
</dbReference>
<feature type="coiled-coil region" evidence="1">
    <location>
        <begin position="33"/>
        <end position="79"/>
    </location>
</feature>
<dbReference type="Pfam" id="PF03050">
    <property type="entry name" value="DDE_Tnp_IS66"/>
    <property type="match status" value="1"/>
</dbReference>
<name>A0A1I4SIW5_9RHOB</name>
<protein>
    <submittedName>
        <fullName evidence="6">Transposase</fullName>
    </submittedName>
</protein>
<feature type="domain" description="Transposase IS66 zinc-finger binding" evidence="4">
    <location>
        <begin position="132"/>
        <end position="174"/>
    </location>
</feature>
<feature type="region of interest" description="Disordered" evidence="2">
    <location>
        <begin position="262"/>
        <end position="293"/>
    </location>
</feature>
<feature type="domain" description="Transposase TnpC homeodomain" evidence="5">
    <location>
        <begin position="43"/>
        <end position="124"/>
    </location>
</feature>
<dbReference type="STRING" id="254406.SAMN04488042_11134"/>
<keyword evidence="7" id="KW-1185">Reference proteome</keyword>
<evidence type="ECO:0000313" key="7">
    <source>
        <dbReference type="Proteomes" id="UP000199144"/>
    </source>
</evidence>
<feature type="domain" description="Transposase IS66 central" evidence="3">
    <location>
        <begin position="189"/>
        <end position="259"/>
    </location>
</feature>
<reference evidence="6 7" key="1">
    <citation type="submission" date="2016-10" db="EMBL/GenBank/DDBJ databases">
        <authorList>
            <person name="de Groot N.N."/>
        </authorList>
    </citation>
    <scope>NUCLEOTIDE SEQUENCE [LARGE SCALE GENOMIC DNA]</scope>
    <source>
        <strain evidence="6 7">DSM 15283</strain>
    </source>
</reference>
<evidence type="ECO:0000259" key="4">
    <source>
        <dbReference type="Pfam" id="PF13005"/>
    </source>
</evidence>
<dbReference type="InterPro" id="IPR024463">
    <property type="entry name" value="Transposase_TnpC_homeodom"/>
</dbReference>
<dbReference type="Pfam" id="PF13007">
    <property type="entry name" value="LZ_Tnp_IS66"/>
    <property type="match status" value="1"/>
</dbReference>
<proteinExistence type="predicted"/>
<organism evidence="6 7">
    <name type="scientific">Shimia aestuarii</name>
    <dbReference type="NCBI Taxonomy" id="254406"/>
    <lineage>
        <taxon>Bacteria</taxon>
        <taxon>Pseudomonadati</taxon>
        <taxon>Pseudomonadota</taxon>
        <taxon>Alphaproteobacteria</taxon>
        <taxon>Rhodobacterales</taxon>
        <taxon>Roseobacteraceae</taxon>
    </lineage>
</organism>
<feature type="region of interest" description="Disordered" evidence="2">
    <location>
        <begin position="99"/>
        <end position="130"/>
    </location>
</feature>
<dbReference type="EMBL" id="FOTQ01000011">
    <property type="protein sequence ID" value="SFM64397.1"/>
    <property type="molecule type" value="Genomic_DNA"/>
</dbReference>
<evidence type="ECO:0000259" key="5">
    <source>
        <dbReference type="Pfam" id="PF13007"/>
    </source>
</evidence>
<dbReference type="AlphaFoldDB" id="A0A1I4SIW5"/>
<feature type="compositionally biased region" description="Polar residues" evidence="2">
    <location>
        <begin position="284"/>
        <end position="293"/>
    </location>
</feature>
<evidence type="ECO:0000313" key="6">
    <source>
        <dbReference type="EMBL" id="SFM64397.1"/>
    </source>
</evidence>
<evidence type="ECO:0000256" key="2">
    <source>
        <dbReference type="SAM" id="MobiDB-lite"/>
    </source>
</evidence>
<sequence length="293" mass="32415">MSSDTPIFPEDPAVLKAMIAALQAENAKMAATIRAHDQLIQTLRLRIAKLKKQAFGKSSEKIEREIEQLELALEDLLIASAERAITPAVDEDEADAALEVTTGDIDVSKPRRRPRVSATTPRERRELDPGSCCPDCGGDLRLVAEDMSEMLDLVVAQLKILQIARLKKSCRRCEKMVQTPAPSRPIPGSMVSAVLLAWILVSKFDDHLPLYRLNEIFARMGADIPDSTLVDWCGRAMQVLAPLVERFEADVMASDLLHAPSRQHASHAPAGQWMTPRSGYWTDPSRTAASERE</sequence>